<dbReference type="RefSeq" id="WP_220161487.1">
    <property type="nucleotide sequence ID" value="NZ_CP080507.1"/>
</dbReference>
<dbReference type="KEGG" id="ole:K0B96_13910"/>
<name>A0A8F9XJ81_9BACT</name>
<evidence type="ECO:0000313" key="1">
    <source>
        <dbReference type="EMBL" id="QYM78383.1"/>
    </source>
</evidence>
<dbReference type="EMBL" id="CP080507">
    <property type="protein sequence ID" value="QYM78383.1"/>
    <property type="molecule type" value="Genomic_DNA"/>
</dbReference>
<protein>
    <submittedName>
        <fullName evidence="1">Uncharacterized protein</fullName>
    </submittedName>
</protein>
<evidence type="ECO:0000313" key="2">
    <source>
        <dbReference type="Proteomes" id="UP000825051"/>
    </source>
</evidence>
<gene>
    <name evidence="1" type="ORF">K0B96_13910</name>
</gene>
<dbReference type="Proteomes" id="UP000825051">
    <property type="component" value="Chromosome"/>
</dbReference>
<organism evidence="1 2">
    <name type="scientific">Horticoccus luteus</name>
    <dbReference type="NCBI Taxonomy" id="2862869"/>
    <lineage>
        <taxon>Bacteria</taxon>
        <taxon>Pseudomonadati</taxon>
        <taxon>Verrucomicrobiota</taxon>
        <taxon>Opitutia</taxon>
        <taxon>Opitutales</taxon>
        <taxon>Opitutaceae</taxon>
        <taxon>Horticoccus</taxon>
    </lineage>
</organism>
<keyword evidence="2" id="KW-1185">Reference proteome</keyword>
<dbReference type="AlphaFoldDB" id="A0A8F9XJ81"/>
<reference evidence="1" key="1">
    <citation type="submission" date="2021-08" db="EMBL/GenBank/DDBJ databases">
        <title>Genome of a novel bacterium of the phylum Verrucomicrobia, Oleiharenicola sp. KSB-15.</title>
        <authorList>
            <person name="Chung J.-H."/>
            <person name="Ahn J.-H."/>
            <person name="Yoon Y."/>
            <person name="Kim D.-Y."/>
            <person name="An S.-H."/>
            <person name="Park I."/>
            <person name="Yeon J."/>
        </authorList>
    </citation>
    <scope>NUCLEOTIDE SEQUENCE</scope>
    <source>
        <strain evidence="1">KSB-15</strain>
    </source>
</reference>
<proteinExistence type="predicted"/>
<accession>A0A8F9XJ81</accession>
<sequence>MAPRRSLLTVFPAWLIAAAALMLTLAPATRAAIIDRVEIAPTKTSIYIGSVAMTMAPFERHGERYDSTYHAKIRPYFFYSESGRLSIDVSDAALAQLARGEPIEFKGEGYRDDGAKRGIAGRAVPTDATSGQIKVRVYVTTRIVLVFNTTYRFVGEPTTAP</sequence>